<dbReference type="OrthoDB" id="1692657at2"/>
<evidence type="ECO:0000313" key="3">
    <source>
        <dbReference type="Proteomes" id="UP000029579"/>
    </source>
</evidence>
<evidence type="ECO:0000313" key="2">
    <source>
        <dbReference type="EMBL" id="KGF04799.1"/>
    </source>
</evidence>
<dbReference type="NCBIfam" id="NF033218">
    <property type="entry name" value="anchor_AmaP"/>
    <property type="match status" value="1"/>
</dbReference>
<feature type="transmembrane region" description="Helical" evidence="1">
    <location>
        <begin position="51"/>
        <end position="75"/>
    </location>
</feature>
<evidence type="ECO:0000256" key="1">
    <source>
        <dbReference type="SAM" id="Phobius"/>
    </source>
</evidence>
<dbReference type="EMBL" id="JRMW01000025">
    <property type="protein sequence ID" value="KGF04799.1"/>
    <property type="molecule type" value="Genomic_DNA"/>
</dbReference>
<proteinExistence type="predicted"/>
<reference evidence="2 3" key="1">
    <citation type="submission" date="2014-07" db="EMBL/GenBank/DDBJ databases">
        <authorList>
            <person name="McCorrison J."/>
            <person name="Sanka R."/>
            <person name="Torralba M."/>
            <person name="Gillis M."/>
            <person name="Haft D.H."/>
            <person name="Methe B."/>
            <person name="Sutton G."/>
            <person name="Nelson K.E."/>
        </authorList>
    </citation>
    <scope>NUCLEOTIDE SEQUENCE [LARGE SCALE GENOMIC DNA]</scope>
    <source>
        <strain evidence="2 3">S7-1-13</strain>
    </source>
</reference>
<accession>A0A095Z8N7</accession>
<keyword evidence="1" id="KW-0472">Membrane</keyword>
<dbReference type="Proteomes" id="UP000029579">
    <property type="component" value="Unassembled WGS sequence"/>
</dbReference>
<gene>
    <name evidence="2" type="ORF">HMPREF1630_03050</name>
</gene>
<name>A0A095Z8N7_9FIRM</name>
<keyword evidence="1" id="KW-0812">Transmembrane</keyword>
<sequence>MGKIMRFLYSFMLIVVVLLGALFLAFGIDGQAVFEAFVYNEYLYRLVSNEAFVQIFFMAVGILLIGFAIVLLIVLKQNSNMGFDVLIEDEKGSILLTRRSLEAVIEKSVNKFFDVKMLKAKAVIIENERIEAKALVDYYGGEDLKALAEKMREEISKNLKDFTGLDDIRLDLKLDKKEIEVRRNGRY</sequence>
<keyword evidence="1" id="KW-1133">Transmembrane helix</keyword>
<comment type="caution">
    <text evidence="2">The sequence shown here is derived from an EMBL/GenBank/DDBJ whole genome shotgun (WGS) entry which is preliminary data.</text>
</comment>
<dbReference type="RefSeq" id="WP_037326907.1">
    <property type="nucleotide sequence ID" value="NZ_JRMW01000025.1"/>
</dbReference>
<dbReference type="eggNOG" id="COG1302">
    <property type="taxonomic scope" value="Bacteria"/>
</dbReference>
<protein>
    <recommendedName>
        <fullName evidence="4">Alkaline shock response membrane anchor protein AmaP</fullName>
    </recommendedName>
</protein>
<evidence type="ECO:0008006" key="4">
    <source>
        <dbReference type="Google" id="ProtNLM"/>
    </source>
</evidence>
<dbReference type="AlphaFoldDB" id="A0A095Z8N7"/>
<organism evidence="2 3">
    <name type="scientific">Anaerococcus lactolyticus S7-1-13</name>
    <dbReference type="NCBI Taxonomy" id="1284686"/>
    <lineage>
        <taxon>Bacteria</taxon>
        <taxon>Bacillati</taxon>
        <taxon>Bacillota</taxon>
        <taxon>Tissierellia</taxon>
        <taxon>Tissierellales</taxon>
        <taxon>Peptoniphilaceae</taxon>
        <taxon>Anaerococcus</taxon>
    </lineage>
</organism>